<evidence type="ECO:0000313" key="7">
    <source>
        <dbReference type="EMBL" id="KAA2377993.1"/>
    </source>
</evidence>
<dbReference type="GO" id="GO:0016787">
    <property type="term" value="F:hydrolase activity"/>
    <property type="evidence" value="ECO:0007669"/>
    <property type="project" value="UniProtKB-KW"/>
</dbReference>
<dbReference type="Proteomes" id="UP000323567">
    <property type="component" value="Unassembled WGS sequence"/>
</dbReference>
<dbReference type="InterPro" id="IPR000086">
    <property type="entry name" value="NUDIX_hydrolase_dom"/>
</dbReference>
<dbReference type="Gene3D" id="3.90.79.10">
    <property type="entry name" value="Nucleoside Triphosphate Pyrophosphohydrolase"/>
    <property type="match status" value="1"/>
</dbReference>
<dbReference type="PANTHER" id="PTHR43046">
    <property type="entry name" value="GDP-MANNOSE MANNOSYL HYDROLASE"/>
    <property type="match status" value="1"/>
</dbReference>
<dbReference type="InterPro" id="IPR020084">
    <property type="entry name" value="NUDIX_hydrolase_CS"/>
</dbReference>
<dbReference type="CDD" id="cd03673">
    <property type="entry name" value="NUDIX_Ap6A_hydrolase"/>
    <property type="match status" value="1"/>
</dbReference>
<dbReference type="InterPro" id="IPR015797">
    <property type="entry name" value="NUDIX_hydrolase-like_dom_sf"/>
</dbReference>
<dbReference type="RefSeq" id="WP_022061042.1">
    <property type="nucleotide sequence ID" value="NZ_CATVWL010000004.1"/>
</dbReference>
<evidence type="ECO:0000256" key="1">
    <source>
        <dbReference type="ARBA" id="ARBA00001946"/>
    </source>
</evidence>
<name>A0A5B3GWU1_9BACT</name>
<accession>A0A5B3GWU1</accession>
<comment type="caution">
    <text evidence="7">The sequence shown here is derived from an EMBL/GenBank/DDBJ whole genome shotgun (WGS) entry which is preliminary data.</text>
</comment>
<evidence type="ECO:0000256" key="3">
    <source>
        <dbReference type="ARBA" id="ARBA00022842"/>
    </source>
</evidence>
<keyword evidence="2 4" id="KW-0378">Hydrolase</keyword>
<evidence type="ECO:0000313" key="8">
    <source>
        <dbReference type="Proteomes" id="UP000322658"/>
    </source>
</evidence>
<comment type="similarity">
    <text evidence="4">Belongs to the Nudix hydrolase family.</text>
</comment>
<keyword evidence="3" id="KW-0460">Magnesium</keyword>
<reference evidence="8 9" key="1">
    <citation type="journal article" date="2019" name="Nat. Med.">
        <title>A library of human gut bacterial isolates paired with longitudinal multiomics data enables mechanistic microbiome research.</title>
        <authorList>
            <person name="Poyet M."/>
            <person name="Groussin M."/>
            <person name="Gibbons S.M."/>
            <person name="Avila-Pacheco J."/>
            <person name="Jiang X."/>
            <person name="Kearney S.M."/>
            <person name="Perrotta A.R."/>
            <person name="Berdy B."/>
            <person name="Zhao S."/>
            <person name="Lieberman T.D."/>
            <person name="Swanson P.K."/>
            <person name="Smith M."/>
            <person name="Roesemann S."/>
            <person name="Alexander J.E."/>
            <person name="Rich S.A."/>
            <person name="Livny J."/>
            <person name="Vlamakis H."/>
            <person name="Clish C."/>
            <person name="Bullock K."/>
            <person name="Deik A."/>
            <person name="Scott J."/>
            <person name="Pierce K.A."/>
            <person name="Xavier R.J."/>
            <person name="Alm E.J."/>
        </authorList>
    </citation>
    <scope>NUCLEOTIDE SEQUENCE [LARGE SCALE GENOMIC DNA]</scope>
    <source>
        <strain evidence="7 8">BIOML-A1</strain>
        <strain evidence="6 9">BIOML-A2</strain>
    </source>
</reference>
<evidence type="ECO:0000256" key="2">
    <source>
        <dbReference type="ARBA" id="ARBA00022801"/>
    </source>
</evidence>
<dbReference type="PROSITE" id="PS00893">
    <property type="entry name" value="NUDIX_BOX"/>
    <property type="match status" value="1"/>
</dbReference>
<dbReference type="InterPro" id="IPR020476">
    <property type="entry name" value="Nudix_hydrolase"/>
</dbReference>
<comment type="cofactor">
    <cofactor evidence="1">
        <name>Mg(2+)</name>
        <dbReference type="ChEBI" id="CHEBI:18420"/>
    </cofactor>
</comment>
<evidence type="ECO:0000313" key="9">
    <source>
        <dbReference type="Proteomes" id="UP000323567"/>
    </source>
</evidence>
<evidence type="ECO:0000256" key="4">
    <source>
        <dbReference type="RuleBase" id="RU003476"/>
    </source>
</evidence>
<evidence type="ECO:0000313" key="6">
    <source>
        <dbReference type="EMBL" id="KAA2371161.1"/>
    </source>
</evidence>
<dbReference type="EMBL" id="VVXK01000004">
    <property type="protein sequence ID" value="KAA2371161.1"/>
    <property type="molecule type" value="Genomic_DNA"/>
</dbReference>
<dbReference type="Proteomes" id="UP000322658">
    <property type="component" value="Unassembled WGS sequence"/>
</dbReference>
<dbReference type="PANTHER" id="PTHR43046:SF12">
    <property type="entry name" value="GDP-MANNOSE MANNOSYL HYDROLASE"/>
    <property type="match status" value="1"/>
</dbReference>
<dbReference type="PROSITE" id="PS51462">
    <property type="entry name" value="NUDIX"/>
    <property type="match status" value="1"/>
</dbReference>
<dbReference type="GeneID" id="92756212"/>
<dbReference type="PRINTS" id="PR00502">
    <property type="entry name" value="NUDIXFAMILY"/>
</dbReference>
<feature type="domain" description="Nudix hydrolase" evidence="5">
    <location>
        <begin position="68"/>
        <end position="198"/>
    </location>
</feature>
<dbReference type="SUPFAM" id="SSF55811">
    <property type="entry name" value="Nudix"/>
    <property type="match status" value="1"/>
</dbReference>
<proteinExistence type="inferred from homology"/>
<protein>
    <submittedName>
        <fullName evidence="7">NUDIX domain-containing protein</fullName>
    </submittedName>
</protein>
<dbReference type="EMBL" id="VVXJ01000002">
    <property type="protein sequence ID" value="KAA2377993.1"/>
    <property type="molecule type" value="Genomic_DNA"/>
</dbReference>
<dbReference type="Pfam" id="PF00293">
    <property type="entry name" value="NUDIX"/>
    <property type="match status" value="1"/>
</dbReference>
<organism evidence="7 8">
    <name type="scientific">Alistipes shahii</name>
    <dbReference type="NCBI Taxonomy" id="328814"/>
    <lineage>
        <taxon>Bacteria</taxon>
        <taxon>Pseudomonadati</taxon>
        <taxon>Bacteroidota</taxon>
        <taxon>Bacteroidia</taxon>
        <taxon>Bacteroidales</taxon>
        <taxon>Rikenellaceae</taxon>
        <taxon>Alistipes</taxon>
    </lineage>
</organism>
<evidence type="ECO:0000259" key="5">
    <source>
        <dbReference type="PROSITE" id="PS51462"/>
    </source>
</evidence>
<dbReference type="AlphaFoldDB" id="A0A5B3GWU1"/>
<sequence>MNRTVYFADRAVAFTAEAPGGAWYAVAAEACGGISRAKILNFLESHNSVAVVSDDPDRAFAAFAAEFTPVEAAGGVVVNDCGEWLMIHRNGRWDLPKGHLECGERIEECAAREVEEETGVAARVVRPLCETLHAYYFPKTARWELKRTHWYELHASGCAGLTPQTEEGIDSAVWCAPREVADNLRDAFPTIRCVAAAMGRN</sequence>
<gene>
    <name evidence="7" type="ORF">F2Y07_01430</name>
    <name evidence="6" type="ORF">F2Y13_04225</name>
</gene>